<evidence type="ECO:0000259" key="2">
    <source>
        <dbReference type="Pfam" id="PF13439"/>
    </source>
</evidence>
<dbReference type="RefSeq" id="WP_110397569.1">
    <property type="nucleotide sequence ID" value="NZ_JBHUHB010000001.1"/>
</dbReference>
<feature type="domain" description="Glycosyltransferase subfamily 4-like N-terminal" evidence="2">
    <location>
        <begin position="16"/>
        <end position="172"/>
    </location>
</feature>
<dbReference type="PANTHER" id="PTHR12526">
    <property type="entry name" value="GLYCOSYLTRANSFERASE"/>
    <property type="match status" value="1"/>
</dbReference>
<proteinExistence type="predicted"/>
<keyword evidence="4" id="KW-1185">Reference proteome</keyword>
<dbReference type="SUPFAM" id="SSF53756">
    <property type="entry name" value="UDP-Glycosyltransferase/glycogen phosphorylase"/>
    <property type="match status" value="1"/>
</dbReference>
<dbReference type="InterPro" id="IPR028098">
    <property type="entry name" value="Glyco_trans_4-like_N"/>
</dbReference>
<reference evidence="3 4" key="1">
    <citation type="submission" date="2018-05" db="EMBL/GenBank/DDBJ databases">
        <title>Genomic Encyclopedia of Type Strains, Phase IV (KMG-IV): sequencing the most valuable type-strain genomes for metagenomic binning, comparative biology and taxonomic classification.</title>
        <authorList>
            <person name="Goeker M."/>
        </authorList>
    </citation>
    <scope>NUCLEOTIDE SEQUENCE [LARGE SCALE GENOMIC DNA]</scope>
    <source>
        <strain evidence="3 4">DSM 28556</strain>
    </source>
</reference>
<dbReference type="AlphaFoldDB" id="A0A2V3VFG9"/>
<dbReference type="Pfam" id="PF00534">
    <property type="entry name" value="Glycos_transf_1"/>
    <property type="match status" value="1"/>
</dbReference>
<comment type="caution">
    <text evidence="3">The sequence shown here is derived from an EMBL/GenBank/DDBJ whole genome shotgun (WGS) entry which is preliminary data.</text>
</comment>
<dbReference type="Gene3D" id="3.40.50.2000">
    <property type="entry name" value="Glycogen Phosphorylase B"/>
    <property type="match status" value="2"/>
</dbReference>
<dbReference type="PANTHER" id="PTHR12526:SF630">
    <property type="entry name" value="GLYCOSYLTRANSFERASE"/>
    <property type="match status" value="1"/>
</dbReference>
<sequence>MNRIKVLYVITGLTTGGAEMMLYKNVTLIDRRKYEPIVVSLTPKGVISTWIEEEGIPVYSLHIEKGIRSIIMGVCRYYKIIKEFNPHIIHAHLFHADFLSRIVGKVARVPVMIGTIHSEDIGGRNRELLLLLTDRLTDYITVVCQTIATKLISSRVINRKKTEVIFNGINVDEFQVTNRKVINGFTDEIQILSVGRLHKEKNFSLLIEVVEDLISTYPTLKCLIAGDGEEEETLNRLVKERGLQDHVFLLGRRFDIPQLLANSDLFVLPSNCEGMSVAVLEAMASSKLVIATDVGGTAEIIREETGIIIPPYDKQQLYSAIKKVIEMREKKRKEMGKKARERVEKEFDINETVKKTERLYDRLLTEKAPLKG</sequence>
<feature type="domain" description="Glycosyl transferase family 1" evidence="1">
    <location>
        <begin position="178"/>
        <end position="342"/>
    </location>
</feature>
<dbReference type="InterPro" id="IPR001296">
    <property type="entry name" value="Glyco_trans_1"/>
</dbReference>
<keyword evidence="3" id="KW-0808">Transferase</keyword>
<dbReference type="Proteomes" id="UP000247978">
    <property type="component" value="Unassembled WGS sequence"/>
</dbReference>
<gene>
    <name evidence="3" type="ORF">DFR56_12623</name>
</gene>
<organism evidence="3 4">
    <name type="scientific">Pseudogracilibacillus auburnensis</name>
    <dbReference type="NCBI Taxonomy" id="1494959"/>
    <lineage>
        <taxon>Bacteria</taxon>
        <taxon>Bacillati</taxon>
        <taxon>Bacillota</taxon>
        <taxon>Bacilli</taxon>
        <taxon>Bacillales</taxon>
        <taxon>Bacillaceae</taxon>
        <taxon>Pseudogracilibacillus</taxon>
    </lineage>
</organism>
<dbReference type="Pfam" id="PF13439">
    <property type="entry name" value="Glyco_transf_4"/>
    <property type="match status" value="1"/>
</dbReference>
<dbReference type="OrthoDB" id="9806653at2"/>
<accession>A0A2V3VFG9</accession>
<evidence type="ECO:0000313" key="4">
    <source>
        <dbReference type="Proteomes" id="UP000247978"/>
    </source>
</evidence>
<evidence type="ECO:0000313" key="3">
    <source>
        <dbReference type="EMBL" id="PXW80497.1"/>
    </source>
</evidence>
<evidence type="ECO:0000259" key="1">
    <source>
        <dbReference type="Pfam" id="PF00534"/>
    </source>
</evidence>
<dbReference type="EMBL" id="QJJQ01000026">
    <property type="protein sequence ID" value="PXW80497.1"/>
    <property type="molecule type" value="Genomic_DNA"/>
</dbReference>
<dbReference type="GO" id="GO:0016757">
    <property type="term" value="F:glycosyltransferase activity"/>
    <property type="evidence" value="ECO:0007669"/>
    <property type="project" value="InterPro"/>
</dbReference>
<name>A0A2V3VFG9_9BACI</name>
<protein>
    <submittedName>
        <fullName evidence="3">Glycosyltransferase involved in cell wall biosynthesis</fullName>
    </submittedName>
</protein>